<proteinExistence type="predicted"/>
<dbReference type="Proteomes" id="UP000009173">
    <property type="component" value="Chromosome"/>
</dbReference>
<evidence type="ECO:0000313" key="1">
    <source>
        <dbReference type="EMBL" id="ABM27662.1"/>
    </source>
</evidence>
<organism evidence="1 2">
    <name type="scientific">Nitratidesulfovibrio vulgaris (strain DP4)</name>
    <name type="common">Desulfovibrio vulgaris</name>
    <dbReference type="NCBI Taxonomy" id="391774"/>
    <lineage>
        <taxon>Bacteria</taxon>
        <taxon>Pseudomonadati</taxon>
        <taxon>Thermodesulfobacteriota</taxon>
        <taxon>Desulfovibrionia</taxon>
        <taxon>Desulfovibrionales</taxon>
        <taxon>Desulfovibrionaceae</taxon>
        <taxon>Nitratidesulfovibrio</taxon>
    </lineage>
</organism>
<sequence length="519" mass="58749">MPEKARRRAREMYDDLMAEGRAQGEQGLAGVMAELGRRDLFFLLTRLLGRDDMDNDWAFERCAEVQAAPDGRLDLWAREHYKSTIITFGQTIRDILLDPEVTVGIFSHSRPVAKDFLNQIKLEFERNVWLRRCYPDVLWDSPRTQAPVWSLDKGIVVRRRANPKEATVEAWGLVDGQPTGKHFSLLVYDDVVTRESVSSPEMIAKVTECWALSLNLGARGGRRRIIGTRYHFNDTYRAILEREAAVPRVHPATEDGTAEGRPLLLSPDALAEKRRAMGPYVFGCQMLLNPVADATQGFRSSWLRYWRRPPSLSSSGASSLPGEVSGTSNMNLYLLVDPAGERKRDSDYTVMLVVGLGADGNHYLVDGLRDRLNLTGRAAALLRLHRQYRPLKVGYERYGMQADIEHIRTEQARCNHRFDIVPLGGAMPKNDRIRRLVPLFEQGRLYLPDVCPFVDAEGRVRDLVREFVDDEFMAFPVARHDDMLDCLARITDPALGCAFPVWDAAEPAAIGNMEYPLYG</sequence>
<dbReference type="AlphaFoldDB" id="A0A0H3A6G2"/>
<dbReference type="RefSeq" id="WP_010939880.1">
    <property type="nucleotide sequence ID" value="NC_008751.1"/>
</dbReference>
<accession>A0A0H3A6G2</accession>
<dbReference type="HOGENOM" id="CLU_530744_0_0_7"/>
<dbReference type="EMBL" id="CP000527">
    <property type="protein sequence ID" value="ABM27662.1"/>
    <property type="molecule type" value="Genomic_DNA"/>
</dbReference>
<name>A0A0H3A6G2_NITV4</name>
<gene>
    <name evidence="1" type="ordered locus">Dvul_0639</name>
</gene>
<evidence type="ECO:0008006" key="3">
    <source>
        <dbReference type="Google" id="ProtNLM"/>
    </source>
</evidence>
<dbReference type="Gene3D" id="3.30.420.240">
    <property type="match status" value="1"/>
</dbReference>
<protein>
    <recommendedName>
        <fullName evidence="3">Terminase large subunit gp17-like C-terminal domain-containing protein</fullName>
    </recommendedName>
</protein>
<evidence type="ECO:0000313" key="2">
    <source>
        <dbReference type="Proteomes" id="UP000009173"/>
    </source>
</evidence>
<dbReference type="KEGG" id="dvl:Dvul_0639"/>
<reference evidence="2" key="1">
    <citation type="journal article" date="2009" name="Environ. Microbiol.">
        <title>Contribution of mobile genetic elements to Desulfovibrio vulgaris genome plasticity.</title>
        <authorList>
            <person name="Walker C.B."/>
            <person name="Stolyar S."/>
            <person name="Chivian D."/>
            <person name="Pinel N."/>
            <person name="Gabster J.A."/>
            <person name="Dehal P.S."/>
            <person name="He Z."/>
            <person name="Yang Z.K."/>
            <person name="Yen H.C."/>
            <person name="Zhou J."/>
            <person name="Wall J.D."/>
            <person name="Hazen T.C."/>
            <person name="Arkin A.P."/>
            <person name="Stahl D.A."/>
        </authorList>
    </citation>
    <scope>NUCLEOTIDE SEQUENCE [LARGE SCALE GENOMIC DNA]</scope>
    <source>
        <strain evidence="2">DP4</strain>
    </source>
</reference>